<name>A0ABN1XKW6_9PSEU</name>
<accession>A0ABN1XKW6</accession>
<dbReference type="Gene3D" id="3.40.630.30">
    <property type="match status" value="1"/>
</dbReference>
<reference evidence="1 2" key="1">
    <citation type="journal article" date="2019" name="Int. J. Syst. Evol. Microbiol.">
        <title>The Global Catalogue of Microorganisms (GCM) 10K type strain sequencing project: providing services to taxonomists for standard genome sequencing and annotation.</title>
        <authorList>
            <consortium name="The Broad Institute Genomics Platform"/>
            <consortium name="The Broad Institute Genome Sequencing Center for Infectious Disease"/>
            <person name="Wu L."/>
            <person name="Ma J."/>
        </authorList>
    </citation>
    <scope>NUCLEOTIDE SEQUENCE [LARGE SCALE GENOMIC DNA]</scope>
    <source>
        <strain evidence="1 2">JCM 11896</strain>
    </source>
</reference>
<dbReference type="SUPFAM" id="SSF55729">
    <property type="entry name" value="Acyl-CoA N-acyltransferases (Nat)"/>
    <property type="match status" value="1"/>
</dbReference>
<dbReference type="EMBL" id="BAAAJK010000005">
    <property type="protein sequence ID" value="GAA1384292.1"/>
    <property type="molecule type" value="Genomic_DNA"/>
</dbReference>
<organism evidence="1 2">
    <name type="scientific">Pseudonocardia kongjuensis</name>
    <dbReference type="NCBI Taxonomy" id="102227"/>
    <lineage>
        <taxon>Bacteria</taxon>
        <taxon>Bacillati</taxon>
        <taxon>Actinomycetota</taxon>
        <taxon>Actinomycetes</taxon>
        <taxon>Pseudonocardiales</taxon>
        <taxon>Pseudonocardiaceae</taxon>
        <taxon>Pseudonocardia</taxon>
    </lineage>
</organism>
<evidence type="ECO:0000313" key="1">
    <source>
        <dbReference type="EMBL" id="GAA1384292.1"/>
    </source>
</evidence>
<sequence length="280" mass="31895">MPISDVDLDEVASFLNRHMDRHVPQAAWRQSFHVGRRFSPPNHGMMLLAGDELVGVHAAYYSERDFGDGRVEKMCNLGSWFVQPAQRVQGVRLLKALLDQPGYHFTDLTPTGNVVPINRRLGFTFLDSRSVLVPTVPWGRKRGTITADPDQLADGLPEPERRIHDDHRRAPAARQILLRNDRGSCHVVFRVDRRTSPTGLVASVLHVGDRTVFRSMLLPFLGHLLLRHGVVAMLAEIRVIGYRPPGSILLRNFRRKMYRSRTLRPSEIDYLYSELVAVPW</sequence>
<keyword evidence="2" id="KW-1185">Reference proteome</keyword>
<proteinExistence type="predicted"/>
<evidence type="ECO:0008006" key="3">
    <source>
        <dbReference type="Google" id="ProtNLM"/>
    </source>
</evidence>
<protein>
    <recommendedName>
        <fullName evidence="3">N-acetyltransferase domain-containing protein</fullName>
    </recommendedName>
</protein>
<gene>
    <name evidence="1" type="ORF">GCM10009613_14960</name>
</gene>
<comment type="caution">
    <text evidence="1">The sequence shown here is derived from an EMBL/GenBank/DDBJ whole genome shotgun (WGS) entry which is preliminary data.</text>
</comment>
<dbReference type="InterPro" id="IPR016181">
    <property type="entry name" value="Acyl_CoA_acyltransferase"/>
</dbReference>
<evidence type="ECO:0000313" key="2">
    <source>
        <dbReference type="Proteomes" id="UP001501414"/>
    </source>
</evidence>
<dbReference type="Proteomes" id="UP001501414">
    <property type="component" value="Unassembled WGS sequence"/>
</dbReference>